<evidence type="ECO:0000313" key="13">
    <source>
        <dbReference type="Proteomes" id="UP000296034"/>
    </source>
</evidence>
<dbReference type="RefSeq" id="WP_136131671.1">
    <property type="nucleotide sequence ID" value="NZ_PDKS01000002.1"/>
</dbReference>
<dbReference type="SMART" id="SM00852">
    <property type="entry name" value="MoCF_biosynth"/>
    <property type="match status" value="1"/>
</dbReference>
<comment type="caution">
    <text evidence="12">The sequence shown here is derived from an EMBL/GenBank/DDBJ whole genome shotgun (WGS) entry which is preliminary data.</text>
</comment>
<dbReference type="OrthoDB" id="9784492at2"/>
<dbReference type="GO" id="GO:0061598">
    <property type="term" value="F:molybdopterin adenylyltransferase activity"/>
    <property type="evidence" value="ECO:0007669"/>
    <property type="project" value="UniProtKB-EC"/>
</dbReference>
<protein>
    <recommendedName>
        <fullName evidence="4">Molybdopterin adenylyltransferase</fullName>
        <ecNumber evidence="3">2.7.7.75</ecNumber>
    </recommendedName>
</protein>
<dbReference type="NCBIfam" id="NF006932">
    <property type="entry name" value="PRK09417.1"/>
    <property type="match status" value="1"/>
</dbReference>
<dbReference type="AlphaFoldDB" id="A0A2P5SYA6"/>
<dbReference type="GO" id="GO:0005524">
    <property type="term" value="F:ATP binding"/>
    <property type="evidence" value="ECO:0007669"/>
    <property type="project" value="UniProtKB-KW"/>
</dbReference>
<evidence type="ECO:0000256" key="7">
    <source>
        <dbReference type="ARBA" id="ARBA00022840"/>
    </source>
</evidence>
<dbReference type="PANTHER" id="PTHR43764">
    <property type="entry name" value="MOLYBDENUM COFACTOR BIOSYNTHESIS"/>
    <property type="match status" value="1"/>
</dbReference>
<dbReference type="SUPFAM" id="SSF53218">
    <property type="entry name" value="Molybdenum cofactor biosynthesis proteins"/>
    <property type="match status" value="1"/>
</dbReference>
<dbReference type="InterPro" id="IPR051920">
    <property type="entry name" value="MPT_Adenylyltrnsfr/MoaC-Rel"/>
</dbReference>
<comment type="function">
    <text evidence="10">Catalyzes the adenylation of molybdopterin as part of the biosynthesis of the molybdenum-cofactor.</text>
</comment>
<comment type="catalytic activity">
    <reaction evidence="9">
        <text>molybdopterin + ATP + H(+) = adenylyl-molybdopterin + diphosphate</text>
        <dbReference type="Rhea" id="RHEA:31331"/>
        <dbReference type="ChEBI" id="CHEBI:15378"/>
        <dbReference type="ChEBI" id="CHEBI:30616"/>
        <dbReference type="ChEBI" id="CHEBI:33019"/>
        <dbReference type="ChEBI" id="CHEBI:58698"/>
        <dbReference type="ChEBI" id="CHEBI:62727"/>
        <dbReference type="EC" id="2.7.7.75"/>
    </reaction>
</comment>
<name>A0A2P5SYA6_9GAMM</name>
<evidence type="ECO:0000256" key="9">
    <source>
        <dbReference type="ARBA" id="ARBA00051131"/>
    </source>
</evidence>
<keyword evidence="7" id="KW-0067">ATP-binding</keyword>
<evidence type="ECO:0000256" key="3">
    <source>
        <dbReference type="ARBA" id="ARBA00012509"/>
    </source>
</evidence>
<gene>
    <name evidence="12" type="ORF">CRV11_01900</name>
</gene>
<dbReference type="InterPro" id="IPR001453">
    <property type="entry name" value="MoaB/Mog_dom"/>
</dbReference>
<reference evidence="12 13" key="1">
    <citation type="journal article" date="2018" name="Genome Biol. Evol.">
        <title>Cladogenesis and Genomic Streamlining in Extracellular Endosymbionts of Tropical Stink Bugs.</title>
        <authorList>
            <person name="Otero-Bravo A."/>
            <person name="Goffredi S."/>
            <person name="Sabree Z.L."/>
        </authorList>
    </citation>
    <scope>NUCLEOTIDE SEQUENCE [LARGE SCALE GENOMIC DNA]</scope>
    <source>
        <strain evidence="12 13">SoET</strain>
    </source>
</reference>
<keyword evidence="12" id="KW-0548">Nucleotidyltransferase</keyword>
<dbReference type="InterPro" id="IPR036425">
    <property type="entry name" value="MoaB/Mog-like_dom_sf"/>
</dbReference>
<comment type="similarity">
    <text evidence="2">Belongs to the MoaB/Mog family.</text>
</comment>
<evidence type="ECO:0000256" key="4">
    <source>
        <dbReference type="ARBA" id="ARBA00013491"/>
    </source>
</evidence>
<proteinExistence type="inferred from homology"/>
<dbReference type="UniPathway" id="UPA00344"/>
<dbReference type="EMBL" id="PDKS01000002">
    <property type="protein sequence ID" value="PPI87321.1"/>
    <property type="molecule type" value="Genomic_DNA"/>
</dbReference>
<dbReference type="GO" id="GO:0006777">
    <property type="term" value="P:Mo-molybdopterin cofactor biosynthetic process"/>
    <property type="evidence" value="ECO:0007669"/>
    <property type="project" value="UniProtKB-KW"/>
</dbReference>
<evidence type="ECO:0000259" key="11">
    <source>
        <dbReference type="SMART" id="SM00852"/>
    </source>
</evidence>
<keyword evidence="6" id="KW-0547">Nucleotide-binding</keyword>
<dbReference type="PANTHER" id="PTHR43764:SF1">
    <property type="entry name" value="MOLYBDOPTERIN MOLYBDOTRANSFERASE"/>
    <property type="match status" value="1"/>
</dbReference>
<evidence type="ECO:0000256" key="5">
    <source>
        <dbReference type="ARBA" id="ARBA00022679"/>
    </source>
</evidence>
<dbReference type="FunFam" id="3.40.980.10:FF:000005">
    <property type="entry name" value="Molybdopterin biosynthesis mog protein"/>
    <property type="match status" value="1"/>
</dbReference>
<dbReference type="InterPro" id="IPR008284">
    <property type="entry name" value="MoCF_biosynth_CS"/>
</dbReference>
<evidence type="ECO:0000256" key="10">
    <source>
        <dbReference type="ARBA" id="ARBA00058212"/>
    </source>
</evidence>
<evidence type="ECO:0000313" key="12">
    <source>
        <dbReference type="EMBL" id="PPI87321.1"/>
    </source>
</evidence>
<dbReference type="Proteomes" id="UP000296034">
    <property type="component" value="Unassembled WGS sequence"/>
</dbReference>
<feature type="domain" description="MoaB/Mog" evidence="11">
    <location>
        <begin position="7"/>
        <end position="154"/>
    </location>
</feature>
<evidence type="ECO:0000256" key="6">
    <source>
        <dbReference type="ARBA" id="ARBA00022741"/>
    </source>
</evidence>
<dbReference type="CDD" id="cd00886">
    <property type="entry name" value="MogA_MoaB"/>
    <property type="match status" value="1"/>
</dbReference>
<dbReference type="Gene3D" id="3.40.980.10">
    <property type="entry name" value="MoaB/Mog-like domain"/>
    <property type="match status" value="1"/>
</dbReference>
<dbReference type="Pfam" id="PF00994">
    <property type="entry name" value="MoCF_biosynth"/>
    <property type="match status" value="1"/>
</dbReference>
<dbReference type="EC" id="2.7.7.75" evidence="3"/>
<evidence type="ECO:0000256" key="1">
    <source>
        <dbReference type="ARBA" id="ARBA00005046"/>
    </source>
</evidence>
<keyword evidence="8" id="KW-0501">Molybdenum cofactor biosynthesis</keyword>
<comment type="pathway">
    <text evidence="1">Cofactor biosynthesis; molybdopterin biosynthesis.</text>
</comment>
<dbReference type="NCBIfam" id="TIGR00177">
    <property type="entry name" value="molyb_syn"/>
    <property type="match status" value="1"/>
</dbReference>
<evidence type="ECO:0000256" key="8">
    <source>
        <dbReference type="ARBA" id="ARBA00023150"/>
    </source>
</evidence>
<dbReference type="PROSITE" id="PS01078">
    <property type="entry name" value="MOCF_BIOSYNTHESIS_1"/>
    <property type="match status" value="1"/>
</dbReference>
<sequence>MNTTKIGLVSISDRAYQGVYQDKNIPILTTWLNNAIITPFQLESYLIPDKQKLIETIICKLVDKHNCHLVLTIGGTGPTEKDVTPDATLKIADREIPGLGEQMRQIGLQFVPTALLSRQVAVIRNRSLIINLPGQPKSIKETLEGSRDQEGNVKISGIFTCIPYCLDLLKNPRIETNPNIISSFRPK</sequence>
<accession>A0A2P5SYA6</accession>
<keyword evidence="5 12" id="KW-0808">Transferase</keyword>
<evidence type="ECO:0000256" key="2">
    <source>
        <dbReference type="ARBA" id="ARBA00006112"/>
    </source>
</evidence>
<organism evidence="12 13">
    <name type="scientific">Candidatus Pantoea edessiphila</name>
    <dbReference type="NCBI Taxonomy" id="2044610"/>
    <lineage>
        <taxon>Bacteria</taxon>
        <taxon>Pseudomonadati</taxon>
        <taxon>Pseudomonadota</taxon>
        <taxon>Gammaproteobacteria</taxon>
        <taxon>Enterobacterales</taxon>
        <taxon>Erwiniaceae</taxon>
        <taxon>Pantoea</taxon>
    </lineage>
</organism>